<dbReference type="InterPro" id="IPR000595">
    <property type="entry name" value="cNMP-bd_dom"/>
</dbReference>
<keyword evidence="1" id="KW-0677">Repeat</keyword>
<evidence type="ECO:0000259" key="3">
    <source>
        <dbReference type="PROSITE" id="PS50042"/>
    </source>
</evidence>
<dbReference type="GO" id="GO:0008773">
    <property type="term" value="F:[protein-PII] uridylyltransferase activity"/>
    <property type="evidence" value="ECO:0007669"/>
    <property type="project" value="InterPro"/>
</dbReference>
<evidence type="ECO:0000313" key="5">
    <source>
        <dbReference type="EMBL" id="MBO1106787.1"/>
    </source>
</evidence>
<keyword evidence="2" id="KW-0129">CBS domain</keyword>
<dbReference type="Pfam" id="PF03445">
    <property type="entry name" value="DUF294"/>
    <property type="match status" value="1"/>
</dbReference>
<comment type="caution">
    <text evidence="5">The sequence shown here is derived from an EMBL/GenBank/DDBJ whole genome shotgun (WGS) entry which is preliminary data.</text>
</comment>
<dbReference type="CDD" id="cd05401">
    <property type="entry name" value="NT_GlnE_GlnD_like"/>
    <property type="match status" value="1"/>
</dbReference>
<evidence type="ECO:0000256" key="2">
    <source>
        <dbReference type="PROSITE-ProRule" id="PRU00703"/>
    </source>
</evidence>
<dbReference type="SUPFAM" id="SSF54631">
    <property type="entry name" value="CBS-domain pair"/>
    <property type="match status" value="1"/>
</dbReference>
<dbReference type="RefSeq" id="WP_207541440.1">
    <property type="nucleotide sequence ID" value="NZ_JAFNAA010000001.1"/>
</dbReference>
<dbReference type="Pfam" id="PF00571">
    <property type="entry name" value="CBS"/>
    <property type="match status" value="2"/>
</dbReference>
<dbReference type="SUPFAM" id="SSF51206">
    <property type="entry name" value="cAMP-binding domain-like"/>
    <property type="match status" value="1"/>
</dbReference>
<feature type="domain" description="Cyclic nucleotide-binding" evidence="3">
    <location>
        <begin position="18"/>
        <end position="117"/>
    </location>
</feature>
<dbReference type="AlphaFoldDB" id="A0A8I1W2Q2"/>
<gene>
    <name evidence="5" type="ORF">J2R62_00875</name>
</gene>
<dbReference type="InterPro" id="IPR018821">
    <property type="entry name" value="DUF294_put_nucleoTrafse_sb-bd"/>
</dbReference>
<dbReference type="SMART" id="SM00116">
    <property type="entry name" value="CBS"/>
    <property type="match status" value="2"/>
</dbReference>
<dbReference type="InterPro" id="IPR005105">
    <property type="entry name" value="GlnD_Uridyltrans_N"/>
</dbReference>
<dbReference type="Proteomes" id="UP000664658">
    <property type="component" value="Unassembled WGS sequence"/>
</dbReference>
<organism evidence="5 6">
    <name type="scientific">Plesiomonas shigelloides</name>
    <name type="common">Aeromonas shigelloides</name>
    <dbReference type="NCBI Taxonomy" id="703"/>
    <lineage>
        <taxon>Bacteria</taxon>
        <taxon>Pseudomonadati</taxon>
        <taxon>Pseudomonadota</taxon>
        <taxon>Gammaproteobacteria</taxon>
        <taxon>Enterobacterales</taxon>
        <taxon>Enterobacteriaceae</taxon>
        <taxon>Plesiomonas</taxon>
    </lineage>
</organism>
<dbReference type="InterPro" id="IPR051462">
    <property type="entry name" value="CBS_domain-containing"/>
</dbReference>
<dbReference type="PROSITE" id="PS51371">
    <property type="entry name" value="CBS"/>
    <property type="match status" value="2"/>
</dbReference>
<dbReference type="Pfam" id="PF00027">
    <property type="entry name" value="cNMP_binding"/>
    <property type="match status" value="1"/>
</dbReference>
<dbReference type="InterPro" id="IPR014710">
    <property type="entry name" value="RmlC-like_jellyroll"/>
</dbReference>
<dbReference type="Gene3D" id="3.10.580.10">
    <property type="entry name" value="CBS-domain"/>
    <property type="match status" value="1"/>
</dbReference>
<evidence type="ECO:0000256" key="1">
    <source>
        <dbReference type="ARBA" id="ARBA00022737"/>
    </source>
</evidence>
<feature type="domain" description="CBS" evidence="4">
    <location>
        <begin position="223"/>
        <end position="279"/>
    </location>
</feature>
<dbReference type="PROSITE" id="PS50042">
    <property type="entry name" value="CNMP_BINDING_3"/>
    <property type="match status" value="1"/>
</dbReference>
<accession>A0A8I1W2Q2</accession>
<dbReference type="Gene3D" id="2.60.120.10">
    <property type="entry name" value="Jelly Rolls"/>
    <property type="match status" value="1"/>
</dbReference>
<dbReference type="CDD" id="cd00038">
    <property type="entry name" value="CAP_ED"/>
    <property type="match status" value="1"/>
</dbReference>
<name>A0A8I1W2Q2_PLESH</name>
<dbReference type="Pfam" id="PF10335">
    <property type="entry name" value="DUF294_C"/>
    <property type="match status" value="1"/>
</dbReference>
<protein>
    <submittedName>
        <fullName evidence="5">Cyclic nucleotide-binding/CBS domain-containing protein</fullName>
    </submittedName>
</protein>
<dbReference type="InterPro" id="IPR018490">
    <property type="entry name" value="cNMP-bd_dom_sf"/>
</dbReference>
<evidence type="ECO:0000313" key="6">
    <source>
        <dbReference type="Proteomes" id="UP000664658"/>
    </source>
</evidence>
<evidence type="ECO:0000259" key="4">
    <source>
        <dbReference type="PROSITE" id="PS51371"/>
    </source>
</evidence>
<dbReference type="InterPro" id="IPR046342">
    <property type="entry name" value="CBS_dom_sf"/>
</dbReference>
<dbReference type="InterPro" id="IPR000644">
    <property type="entry name" value="CBS_dom"/>
</dbReference>
<dbReference type="EMBL" id="JAFNAA010000001">
    <property type="protein sequence ID" value="MBO1106787.1"/>
    <property type="molecule type" value="Genomic_DNA"/>
</dbReference>
<feature type="domain" description="CBS" evidence="4">
    <location>
        <begin position="158"/>
        <end position="215"/>
    </location>
</feature>
<dbReference type="PANTHER" id="PTHR48108">
    <property type="entry name" value="CBS DOMAIN-CONTAINING PROTEIN CBSX2, CHLOROPLASTIC"/>
    <property type="match status" value="1"/>
</dbReference>
<proteinExistence type="predicted"/>
<reference evidence="5" key="1">
    <citation type="submission" date="2021-03" db="EMBL/GenBank/DDBJ databases">
        <title>Plesiomonas shigelloides zfcc0051, isolated from zebrafish feces.</title>
        <authorList>
            <person name="Vanderhoek Z."/>
            <person name="Gaulke C."/>
        </authorList>
    </citation>
    <scope>NUCLEOTIDE SEQUENCE</scope>
    <source>
        <strain evidence="5">Zfcc0051</strain>
    </source>
</reference>
<sequence>MDESLLPNICLFLSQIDPFDALPDAVRAELAAQIDISYWVQGETLPATLLVGQGLYLVRSGAVEQRHPDRTLRARLGSGDLFGFSQLEREGDSAYSVTALENTLLYRIPKAVLYQVMTDNPALQHHFATAEHQRLAGGQTRTSLTDDDLLYLKPVAEMVNRDMAVVTPNTSISAAAREMVRCHRSSALVMDNERLLGIITDRDLTKRVVAEGRDLNGPVAEVMTVSPCTIDAREPLLRAVELMMQHNVRSLPVVEQGKVCGVLTATSLVSKSRVQAVFLISRIYRQESVTALRALGVQRQAIFEALVENGAHVRTIQQMMTLIADAFNKRLLQLAERELGAPPCDYAWMVAGSQARQEMHPLSDQDNAIITGRPVSGEEKEYFRRLAEWVCYALAECGYPLCPGHMMASNPQWCTDIRTWEGYYRHWVREPEAEALLNVSVFLDLRALYGSTALVERLQRYLYAETAANRRFIAVLVANSLRITPPLGMFRQFVLARDGENRSVLHIKKQAVNLIVELARIYALAGDCRATDTDSRLSGAVQAGIISEGSRRELCEAFYFINQVRFTHQRQAMLQGRRPANSVSPADLTQFERNHLKDAFRIIARTQEAAMQRFHAQGILR</sequence>
<dbReference type="PANTHER" id="PTHR48108:SF26">
    <property type="entry name" value="CBS DOMAIN-CONTAINING PROTEIN DDB_G0289609"/>
    <property type="match status" value="1"/>
</dbReference>